<dbReference type="PIRSF" id="PIRSF000429">
    <property type="entry name" value="Ac-CoA_Ac_transf"/>
    <property type="match status" value="1"/>
</dbReference>
<dbReference type="NCBIfam" id="TIGR01930">
    <property type="entry name" value="AcCoA-C-Actrans"/>
    <property type="match status" value="1"/>
</dbReference>
<dbReference type="Gene3D" id="3.40.47.10">
    <property type="match status" value="2"/>
</dbReference>
<name>A0A0R1H386_9LACO</name>
<dbReference type="CDD" id="cd00751">
    <property type="entry name" value="thiolase"/>
    <property type="match status" value="1"/>
</dbReference>
<keyword evidence="3 7" id="KW-0808">Transferase</keyword>
<feature type="active site" description="Acyl-thioester intermediate" evidence="6">
    <location>
        <position position="89"/>
    </location>
</feature>
<dbReference type="PATRIC" id="fig|1267003.4.peg.2189"/>
<reference evidence="10 11" key="1">
    <citation type="journal article" date="2015" name="Genome Announc.">
        <title>Expanding the biotechnology potential of lactobacilli through comparative genomics of 213 strains and associated genera.</title>
        <authorList>
            <person name="Sun Z."/>
            <person name="Harris H.M."/>
            <person name="McCann A."/>
            <person name="Guo C."/>
            <person name="Argimon S."/>
            <person name="Zhang W."/>
            <person name="Yang X."/>
            <person name="Jeffery I.B."/>
            <person name="Cooney J.C."/>
            <person name="Kagawa T.F."/>
            <person name="Liu W."/>
            <person name="Song Y."/>
            <person name="Salvetti E."/>
            <person name="Wrobel A."/>
            <person name="Rasinkangas P."/>
            <person name="Parkhill J."/>
            <person name="Rea M.C."/>
            <person name="O'Sullivan O."/>
            <person name="Ritari J."/>
            <person name="Douillard F.P."/>
            <person name="Paul Ross R."/>
            <person name="Yang R."/>
            <person name="Briner A.E."/>
            <person name="Felis G.E."/>
            <person name="de Vos W.M."/>
            <person name="Barrangou R."/>
            <person name="Klaenhammer T.R."/>
            <person name="Caufield P.W."/>
            <person name="Cui Y."/>
            <person name="Zhang H."/>
            <person name="O'Toole P.W."/>
        </authorList>
    </citation>
    <scope>NUCLEOTIDE SEQUENCE [LARGE SCALE GENOMIC DNA]</scope>
    <source>
        <strain evidence="10 11">ATCC 53295</strain>
    </source>
</reference>
<evidence type="ECO:0000256" key="5">
    <source>
        <dbReference type="ARBA" id="ARBA00030755"/>
    </source>
</evidence>
<organism evidence="10 11">
    <name type="scientific">Levilactobacillus parabrevis ATCC 53295</name>
    <dbReference type="NCBI Taxonomy" id="1267003"/>
    <lineage>
        <taxon>Bacteria</taxon>
        <taxon>Bacillati</taxon>
        <taxon>Bacillota</taxon>
        <taxon>Bacilli</taxon>
        <taxon>Lactobacillales</taxon>
        <taxon>Lactobacillaceae</taxon>
        <taxon>Levilactobacillus</taxon>
    </lineage>
</organism>
<dbReference type="InterPro" id="IPR020610">
    <property type="entry name" value="Thiolase_AS"/>
</dbReference>
<dbReference type="InterPro" id="IPR002155">
    <property type="entry name" value="Thiolase"/>
</dbReference>
<dbReference type="PROSITE" id="PS00099">
    <property type="entry name" value="THIOLASE_3"/>
    <property type="match status" value="1"/>
</dbReference>
<evidence type="ECO:0000259" key="8">
    <source>
        <dbReference type="Pfam" id="PF00108"/>
    </source>
</evidence>
<protein>
    <recommendedName>
        <fullName evidence="2">acetyl-CoA C-acetyltransferase</fullName>
        <ecNumber evidence="2">2.3.1.9</ecNumber>
    </recommendedName>
    <alternativeName>
        <fullName evidence="5">Acetoacetyl-CoA thiolase</fullName>
    </alternativeName>
</protein>
<gene>
    <name evidence="10" type="ORF">FD07_GL002074</name>
</gene>
<dbReference type="InterPro" id="IPR020613">
    <property type="entry name" value="Thiolase_CS"/>
</dbReference>
<evidence type="ECO:0000256" key="3">
    <source>
        <dbReference type="ARBA" id="ARBA00022679"/>
    </source>
</evidence>
<keyword evidence="11" id="KW-1185">Reference proteome</keyword>
<evidence type="ECO:0000259" key="9">
    <source>
        <dbReference type="Pfam" id="PF02803"/>
    </source>
</evidence>
<dbReference type="eggNOG" id="COG0183">
    <property type="taxonomic scope" value="Bacteria"/>
</dbReference>
<dbReference type="InterPro" id="IPR016039">
    <property type="entry name" value="Thiolase-like"/>
</dbReference>
<accession>A0A0R1H386</accession>
<feature type="domain" description="Thiolase N-terminal" evidence="8">
    <location>
        <begin position="5"/>
        <end position="259"/>
    </location>
</feature>
<feature type="active site" description="Proton acceptor" evidence="6">
    <location>
        <position position="375"/>
    </location>
</feature>
<dbReference type="EC" id="2.3.1.9" evidence="2"/>
<evidence type="ECO:0000256" key="1">
    <source>
        <dbReference type="ARBA" id="ARBA00010982"/>
    </source>
</evidence>
<dbReference type="RefSeq" id="WP_020088886.1">
    <property type="nucleotide sequence ID" value="NZ_AZCZ01000007.1"/>
</dbReference>
<dbReference type="OrthoDB" id="9764892at2"/>
<evidence type="ECO:0000256" key="6">
    <source>
        <dbReference type="PIRSR" id="PIRSR000429-1"/>
    </source>
</evidence>
<dbReference type="Pfam" id="PF00108">
    <property type="entry name" value="Thiolase_N"/>
    <property type="match status" value="1"/>
</dbReference>
<comment type="similarity">
    <text evidence="1 7">Belongs to the thiolase-like superfamily. Thiolase family.</text>
</comment>
<dbReference type="AlphaFoldDB" id="A0A0R1H386"/>
<dbReference type="InterPro" id="IPR020615">
    <property type="entry name" value="Thiolase_acyl_enz_int_AS"/>
</dbReference>
<dbReference type="SUPFAM" id="SSF53901">
    <property type="entry name" value="Thiolase-like"/>
    <property type="match status" value="2"/>
</dbReference>
<evidence type="ECO:0000313" key="11">
    <source>
        <dbReference type="Proteomes" id="UP000051176"/>
    </source>
</evidence>
<dbReference type="PANTHER" id="PTHR18919:SF107">
    <property type="entry name" value="ACETYL-COA ACETYLTRANSFERASE, CYTOSOLIC"/>
    <property type="match status" value="1"/>
</dbReference>
<comment type="caution">
    <text evidence="10">The sequence shown here is derived from an EMBL/GenBank/DDBJ whole genome shotgun (WGS) entry which is preliminary data.</text>
</comment>
<dbReference type="InterPro" id="IPR020616">
    <property type="entry name" value="Thiolase_N"/>
</dbReference>
<dbReference type="InterPro" id="IPR020617">
    <property type="entry name" value="Thiolase_C"/>
</dbReference>
<evidence type="ECO:0000256" key="4">
    <source>
        <dbReference type="ARBA" id="ARBA00023315"/>
    </source>
</evidence>
<dbReference type="PROSITE" id="PS00098">
    <property type="entry name" value="THIOLASE_1"/>
    <property type="match status" value="1"/>
</dbReference>
<feature type="domain" description="Thiolase C-terminal" evidence="9">
    <location>
        <begin position="268"/>
        <end position="388"/>
    </location>
</feature>
<feature type="active site" description="Proton acceptor" evidence="6">
    <location>
        <position position="345"/>
    </location>
</feature>
<dbReference type="Proteomes" id="UP000051176">
    <property type="component" value="Unassembled WGS sequence"/>
</dbReference>
<evidence type="ECO:0000256" key="7">
    <source>
        <dbReference type="RuleBase" id="RU003557"/>
    </source>
</evidence>
<proteinExistence type="inferred from homology"/>
<evidence type="ECO:0000256" key="2">
    <source>
        <dbReference type="ARBA" id="ARBA00012705"/>
    </source>
</evidence>
<dbReference type="FunFam" id="3.40.47.10:FF:000010">
    <property type="entry name" value="Acetyl-CoA acetyltransferase (Thiolase)"/>
    <property type="match status" value="1"/>
</dbReference>
<keyword evidence="4 7" id="KW-0012">Acyltransferase</keyword>
<dbReference type="STRING" id="357278.IV61_GL002388"/>
<sequence>MAEEVVIVSAARTPIGKFGRGLRSVSAVTLGTIAAQAAVTRSGLDPAMIQQTIFGTVLQAGLGQNVARQIELSVGLPVTSTAMTINQVCGSSLKAIRLGQTAILMGDADAVLVGGTESMSQAPYLNHQSRWGHKFGDVSLTDSLTRDGLTDAFTNVPMGITAENVAERFNVSREAQDAFALNSQQKAVAAQQHFQFNDEIVPVPVGDELITQDEAVRADTSLEKLAALRPAFRADGTVTAGNAAGLNDGAAAMVLMRKSAAQAANIPYLATLTGYHENGIDPDIMGYAPVYAIQDVLDQHHLRVNDIDRYEVNEAFASQSVAIARDLKLPSEKLNVNGGSIALGHPLGASGTRIVVTLLHELLHSDLHRGLAAMCIGGGMGIALLLERD</sequence>
<dbReference type="PANTHER" id="PTHR18919">
    <property type="entry name" value="ACETYL-COA C-ACYLTRANSFERASE"/>
    <property type="match status" value="1"/>
</dbReference>
<dbReference type="EMBL" id="AZCZ01000007">
    <property type="protein sequence ID" value="KRK38260.1"/>
    <property type="molecule type" value="Genomic_DNA"/>
</dbReference>
<dbReference type="Pfam" id="PF02803">
    <property type="entry name" value="Thiolase_C"/>
    <property type="match status" value="1"/>
</dbReference>
<dbReference type="GO" id="GO:0003985">
    <property type="term" value="F:acetyl-CoA C-acetyltransferase activity"/>
    <property type="evidence" value="ECO:0007669"/>
    <property type="project" value="UniProtKB-EC"/>
</dbReference>
<evidence type="ECO:0000313" key="10">
    <source>
        <dbReference type="EMBL" id="KRK38260.1"/>
    </source>
</evidence>
<dbReference type="PROSITE" id="PS00737">
    <property type="entry name" value="THIOLASE_2"/>
    <property type="match status" value="1"/>
</dbReference>